<dbReference type="InterPro" id="IPR052094">
    <property type="entry name" value="Pre-mRNA-splicing_ERAD"/>
</dbReference>
<organism evidence="8 9">
    <name type="scientific">Smittium megazygosporum</name>
    <dbReference type="NCBI Taxonomy" id="133381"/>
    <lineage>
        <taxon>Eukaryota</taxon>
        <taxon>Fungi</taxon>
        <taxon>Fungi incertae sedis</taxon>
        <taxon>Zoopagomycota</taxon>
        <taxon>Kickxellomycotina</taxon>
        <taxon>Harpellomycetes</taxon>
        <taxon>Harpellales</taxon>
        <taxon>Legeriomycetaceae</taxon>
        <taxon>Smittium</taxon>
    </lineage>
</organism>
<dbReference type="SUPFAM" id="SSF46565">
    <property type="entry name" value="Chaperone J-domain"/>
    <property type="match status" value="1"/>
</dbReference>
<dbReference type="EMBL" id="MBFS01001667">
    <property type="protein sequence ID" value="PVV00753.1"/>
    <property type="molecule type" value="Genomic_DNA"/>
</dbReference>
<dbReference type="PANTHER" id="PTHR44313">
    <property type="entry name" value="DNAJ HOMOLOG SUBFAMILY C MEMBER 17"/>
    <property type="match status" value="1"/>
</dbReference>
<keyword evidence="4" id="KW-0143">Chaperone</keyword>
<dbReference type="STRING" id="133381.A0A2T9Z826"/>
<dbReference type="InterPro" id="IPR001623">
    <property type="entry name" value="DnaJ_domain"/>
</dbReference>
<dbReference type="InterPro" id="IPR036869">
    <property type="entry name" value="J_dom_sf"/>
</dbReference>
<dbReference type="GO" id="GO:0000390">
    <property type="term" value="P:spliceosomal complex disassembly"/>
    <property type="evidence" value="ECO:0007669"/>
    <property type="project" value="TreeGrafter"/>
</dbReference>
<dbReference type="CDD" id="cd06257">
    <property type="entry name" value="DnaJ"/>
    <property type="match status" value="1"/>
</dbReference>
<name>A0A2T9Z826_9FUNG</name>
<dbReference type="GO" id="GO:0005681">
    <property type="term" value="C:spliceosomal complex"/>
    <property type="evidence" value="ECO:0007669"/>
    <property type="project" value="TreeGrafter"/>
</dbReference>
<dbReference type="PANTHER" id="PTHR44313:SF1">
    <property type="entry name" value="DNAJ HOMOLOG SUBFAMILY C MEMBER 17"/>
    <property type="match status" value="1"/>
</dbReference>
<dbReference type="AlphaFoldDB" id="A0A2T9Z826"/>
<evidence type="ECO:0000256" key="3">
    <source>
        <dbReference type="ARBA" id="ARBA00022490"/>
    </source>
</evidence>
<keyword evidence="6" id="KW-0175">Coiled coil</keyword>
<evidence type="ECO:0000256" key="1">
    <source>
        <dbReference type="ARBA" id="ARBA00004123"/>
    </source>
</evidence>
<dbReference type="PROSITE" id="PS50076">
    <property type="entry name" value="DNAJ_2"/>
    <property type="match status" value="1"/>
</dbReference>
<comment type="subcellular location">
    <subcellularLocation>
        <location evidence="2">Cytoplasm</location>
    </subcellularLocation>
    <subcellularLocation>
        <location evidence="1">Nucleus</location>
    </subcellularLocation>
</comment>
<sequence>LKLPIQQGIKGQTQIYYLEMEKLNAYELLEVERAASAKEITKAYRLKALKYHPDKLVDKSQTVQYERASKIFHLIKQAYDQLLDPEKRQSLDSKLQAEEQRKIAANRMSLQRRQLKTELEARELEAKNKYSGQRLEKLQRDIEAQKFKDELERAELKRIRKMQQQAAQQYELEKHEKEREELYKAQDLDATKELEELKCTVRVRWTESLDSGSDSKPIVDEQYLEKLGLMFGSVQDIVTSISATAFMEANVSSYPMLDQFERSWIIPSDSSNIDSKPSSQNTPINSARLEKIANLKLGRESETKQTKRKAEWIDSENVLSLYSNVDPKKMPGANMSLDDFEAVILARLRVFGKQTS</sequence>
<keyword evidence="9" id="KW-1185">Reference proteome</keyword>
<dbReference type="SMART" id="SM00271">
    <property type="entry name" value="DnaJ"/>
    <property type="match status" value="1"/>
</dbReference>
<evidence type="ECO:0000256" key="2">
    <source>
        <dbReference type="ARBA" id="ARBA00004496"/>
    </source>
</evidence>
<evidence type="ECO:0000256" key="6">
    <source>
        <dbReference type="SAM" id="Coils"/>
    </source>
</evidence>
<dbReference type="OrthoDB" id="10250354at2759"/>
<comment type="caution">
    <text evidence="8">The sequence shown here is derived from an EMBL/GenBank/DDBJ whole genome shotgun (WGS) entry which is preliminary data.</text>
</comment>
<evidence type="ECO:0000313" key="9">
    <source>
        <dbReference type="Proteomes" id="UP000245609"/>
    </source>
</evidence>
<feature type="non-terminal residue" evidence="8">
    <location>
        <position position="1"/>
    </location>
</feature>
<reference evidence="8 9" key="1">
    <citation type="journal article" date="2018" name="MBio">
        <title>Comparative Genomics Reveals the Core Gene Toolbox for the Fungus-Insect Symbiosis.</title>
        <authorList>
            <person name="Wang Y."/>
            <person name="Stata M."/>
            <person name="Wang W."/>
            <person name="Stajich J.E."/>
            <person name="White M.M."/>
            <person name="Moncalvo J.M."/>
        </authorList>
    </citation>
    <scope>NUCLEOTIDE SEQUENCE [LARGE SCALE GENOMIC DNA]</scope>
    <source>
        <strain evidence="8 9">SC-DP-2</strain>
    </source>
</reference>
<evidence type="ECO:0000259" key="7">
    <source>
        <dbReference type="PROSITE" id="PS50076"/>
    </source>
</evidence>
<protein>
    <recommendedName>
        <fullName evidence="7">J domain-containing protein</fullName>
    </recommendedName>
</protein>
<gene>
    <name evidence="8" type="ORF">BB560_004853</name>
</gene>
<proteinExistence type="predicted"/>
<dbReference type="GO" id="GO:0005737">
    <property type="term" value="C:cytoplasm"/>
    <property type="evidence" value="ECO:0007669"/>
    <property type="project" value="UniProtKB-SubCell"/>
</dbReference>
<dbReference type="Gene3D" id="1.10.287.110">
    <property type="entry name" value="DnaJ domain"/>
    <property type="match status" value="1"/>
</dbReference>
<evidence type="ECO:0000256" key="4">
    <source>
        <dbReference type="ARBA" id="ARBA00023186"/>
    </source>
</evidence>
<dbReference type="PRINTS" id="PR00625">
    <property type="entry name" value="JDOMAIN"/>
</dbReference>
<feature type="coiled-coil region" evidence="6">
    <location>
        <begin position="105"/>
        <end position="180"/>
    </location>
</feature>
<dbReference type="Pfam" id="PF00226">
    <property type="entry name" value="DnaJ"/>
    <property type="match status" value="1"/>
</dbReference>
<feature type="domain" description="J" evidence="7">
    <location>
        <begin position="24"/>
        <end position="95"/>
    </location>
</feature>
<dbReference type="Proteomes" id="UP000245609">
    <property type="component" value="Unassembled WGS sequence"/>
</dbReference>
<accession>A0A2T9Z826</accession>
<evidence type="ECO:0000256" key="5">
    <source>
        <dbReference type="ARBA" id="ARBA00023242"/>
    </source>
</evidence>
<keyword evidence="5" id="KW-0539">Nucleus</keyword>
<keyword evidence="3" id="KW-0963">Cytoplasm</keyword>
<evidence type="ECO:0000313" key="8">
    <source>
        <dbReference type="EMBL" id="PVV00753.1"/>
    </source>
</evidence>